<gene>
    <name evidence="5" type="primary">rpiB</name>
    <name evidence="5" type="ORF">IAB14_01385</name>
</gene>
<dbReference type="EC" id="5.3.1.6" evidence="5"/>
<dbReference type="Gene3D" id="3.40.1400.10">
    <property type="entry name" value="Sugar-phosphate isomerase, RpiB/LacA/LacB"/>
    <property type="match status" value="1"/>
</dbReference>
<dbReference type="PANTHER" id="PTHR30345:SF0">
    <property type="entry name" value="DNA DAMAGE-REPAIR_TOLERATION PROTEIN DRT102"/>
    <property type="match status" value="1"/>
</dbReference>
<dbReference type="Pfam" id="PF02502">
    <property type="entry name" value="LacAB_rpiB"/>
    <property type="match status" value="1"/>
</dbReference>
<organism evidence="5 6">
    <name type="scientific">Candidatus Stercoripulliclostridium merdipullorum</name>
    <dbReference type="NCBI Taxonomy" id="2840952"/>
    <lineage>
        <taxon>Bacteria</taxon>
        <taxon>Bacillati</taxon>
        <taxon>Bacillota</taxon>
        <taxon>Clostridia</taxon>
        <taxon>Eubacteriales</taxon>
        <taxon>Candidatus Stercoripulliclostridium</taxon>
    </lineage>
</organism>
<evidence type="ECO:0000256" key="2">
    <source>
        <dbReference type="ARBA" id="ARBA00023235"/>
    </source>
</evidence>
<proteinExistence type="inferred from homology"/>
<evidence type="ECO:0000313" key="6">
    <source>
        <dbReference type="Proteomes" id="UP000886891"/>
    </source>
</evidence>
<reference evidence="5" key="2">
    <citation type="journal article" date="2021" name="PeerJ">
        <title>Extensive microbial diversity within the chicken gut microbiome revealed by metagenomics and culture.</title>
        <authorList>
            <person name="Gilroy R."/>
            <person name="Ravi A."/>
            <person name="Getino M."/>
            <person name="Pursley I."/>
            <person name="Horton D.L."/>
            <person name="Alikhan N.F."/>
            <person name="Baker D."/>
            <person name="Gharbi K."/>
            <person name="Hall N."/>
            <person name="Watson M."/>
            <person name="Adriaenssens E.M."/>
            <person name="Foster-Nyarko E."/>
            <person name="Jarju S."/>
            <person name="Secka A."/>
            <person name="Antonio M."/>
            <person name="Oren A."/>
            <person name="Chaudhuri R.R."/>
            <person name="La Ragione R."/>
            <person name="Hildebrand F."/>
            <person name="Pallen M.J."/>
        </authorList>
    </citation>
    <scope>NUCLEOTIDE SEQUENCE</scope>
    <source>
        <strain evidence="5">23406</strain>
    </source>
</reference>
<dbReference type="AlphaFoldDB" id="A0A9D1NBE7"/>
<dbReference type="PANTHER" id="PTHR30345">
    <property type="entry name" value="RIBOSE-5-PHOSPHATE ISOMERASE B"/>
    <property type="match status" value="1"/>
</dbReference>
<evidence type="ECO:0000256" key="1">
    <source>
        <dbReference type="ARBA" id="ARBA00008754"/>
    </source>
</evidence>
<feature type="binding site" evidence="4">
    <location>
        <begin position="8"/>
        <end position="9"/>
    </location>
    <ligand>
        <name>D-ribulose 5-phosphate</name>
        <dbReference type="ChEBI" id="CHEBI:58121"/>
    </ligand>
</feature>
<dbReference type="EMBL" id="DVOH01000013">
    <property type="protein sequence ID" value="HIU99749.1"/>
    <property type="molecule type" value="Genomic_DNA"/>
</dbReference>
<feature type="binding site" evidence="4">
    <location>
        <position position="136"/>
    </location>
    <ligand>
        <name>D-ribulose 5-phosphate</name>
        <dbReference type="ChEBI" id="CHEBI:58121"/>
    </ligand>
</feature>
<sequence>MKIAIGCDHGGIVLKNAVNRAIADCGHESCDYGAFTAESVDYPDYAVKVADAVVAGEADLGILMCGTGIGISIAANKVKGIRCAHVTDAFQAQMCREHNNANIMAIGGRITDADTAYKLVKIYLTSQFQGGRHQTRIDKIAAIEAREAGK</sequence>
<dbReference type="InterPro" id="IPR003500">
    <property type="entry name" value="RpiB_LacA_LacB"/>
</dbReference>
<dbReference type="NCBIfam" id="NF004051">
    <property type="entry name" value="PRK05571.1"/>
    <property type="match status" value="1"/>
</dbReference>
<comment type="caution">
    <text evidence="5">The sequence shown here is derived from an EMBL/GenBank/DDBJ whole genome shotgun (WGS) entry which is preliminary data.</text>
</comment>
<dbReference type="NCBIfam" id="TIGR00689">
    <property type="entry name" value="rpiB_lacA_lacB"/>
    <property type="match status" value="1"/>
</dbReference>
<dbReference type="NCBIfam" id="TIGR01120">
    <property type="entry name" value="rpiB"/>
    <property type="match status" value="1"/>
</dbReference>
<feature type="binding site" evidence="4">
    <location>
        <position position="99"/>
    </location>
    <ligand>
        <name>D-ribulose 5-phosphate</name>
        <dbReference type="ChEBI" id="CHEBI:58121"/>
    </ligand>
</feature>
<feature type="active site" description="Proton acceptor" evidence="3">
    <location>
        <position position="65"/>
    </location>
</feature>
<accession>A0A9D1NBE7</accession>
<reference evidence="5" key="1">
    <citation type="submission" date="2020-10" db="EMBL/GenBank/DDBJ databases">
        <authorList>
            <person name="Gilroy R."/>
        </authorList>
    </citation>
    <scope>NUCLEOTIDE SEQUENCE</scope>
    <source>
        <strain evidence="5">23406</strain>
    </source>
</reference>
<evidence type="ECO:0000256" key="3">
    <source>
        <dbReference type="PIRSR" id="PIRSR005384-1"/>
    </source>
</evidence>
<dbReference type="GO" id="GO:0004751">
    <property type="term" value="F:ribose-5-phosphate isomerase activity"/>
    <property type="evidence" value="ECO:0007669"/>
    <property type="project" value="UniProtKB-EC"/>
</dbReference>
<evidence type="ECO:0000256" key="4">
    <source>
        <dbReference type="PIRSR" id="PIRSR005384-2"/>
    </source>
</evidence>
<name>A0A9D1NBE7_9FIRM</name>
<feature type="binding site" evidence="4">
    <location>
        <begin position="66"/>
        <end position="70"/>
    </location>
    <ligand>
        <name>D-ribulose 5-phosphate</name>
        <dbReference type="ChEBI" id="CHEBI:58121"/>
    </ligand>
</feature>
<dbReference type="PIRSF" id="PIRSF005384">
    <property type="entry name" value="RpiB_LacA_B"/>
    <property type="match status" value="1"/>
</dbReference>
<feature type="binding site" evidence="4">
    <location>
        <position position="132"/>
    </location>
    <ligand>
        <name>D-ribulose 5-phosphate</name>
        <dbReference type="ChEBI" id="CHEBI:58121"/>
    </ligand>
</feature>
<comment type="similarity">
    <text evidence="1">Belongs to the LacAB/RpiB family.</text>
</comment>
<evidence type="ECO:0000313" key="5">
    <source>
        <dbReference type="EMBL" id="HIU99749.1"/>
    </source>
</evidence>
<dbReference type="GO" id="GO:0005975">
    <property type="term" value="P:carbohydrate metabolic process"/>
    <property type="evidence" value="ECO:0007669"/>
    <property type="project" value="InterPro"/>
</dbReference>
<protein>
    <submittedName>
        <fullName evidence="5">Ribose 5-phosphate isomerase B</fullName>
        <ecNumber evidence="5">5.3.1.6</ecNumber>
    </submittedName>
</protein>
<dbReference type="InterPro" id="IPR004785">
    <property type="entry name" value="RpiB"/>
</dbReference>
<feature type="active site" description="Proton donor" evidence="3">
    <location>
        <position position="98"/>
    </location>
</feature>
<feature type="binding site" evidence="4">
    <location>
        <position position="109"/>
    </location>
    <ligand>
        <name>D-ribulose 5-phosphate</name>
        <dbReference type="ChEBI" id="CHEBI:58121"/>
    </ligand>
</feature>
<keyword evidence="2 5" id="KW-0413">Isomerase</keyword>
<dbReference type="SUPFAM" id="SSF89623">
    <property type="entry name" value="Ribose/Galactose isomerase RpiB/AlsB"/>
    <property type="match status" value="1"/>
</dbReference>
<dbReference type="InterPro" id="IPR036569">
    <property type="entry name" value="RpiB_LacA_LacB_sf"/>
</dbReference>
<dbReference type="Proteomes" id="UP000886891">
    <property type="component" value="Unassembled WGS sequence"/>
</dbReference>